<feature type="region of interest" description="Disordered" evidence="1">
    <location>
        <begin position="12"/>
        <end position="34"/>
    </location>
</feature>
<evidence type="ECO:0000256" key="1">
    <source>
        <dbReference type="SAM" id="MobiDB-lite"/>
    </source>
</evidence>
<gene>
    <name evidence="2" type="ORF">I5589_05480</name>
</gene>
<dbReference type="Proteomes" id="UP000808215">
    <property type="component" value="Unassembled WGS sequence"/>
</dbReference>
<protein>
    <submittedName>
        <fullName evidence="2">Uncharacterized protein</fullName>
    </submittedName>
</protein>
<sequence length="119" mass="13218">MTARAIVDDLRPSARVRSTSGEGPGAHNEPQRYPPDEIIYGIVVRASTTRVELAEKSQILTKMDPDRIVLLSVSPHDVTKRPDWLELKLLFTSVAAHFAVERVNEGDIDRIATEIAVMV</sequence>
<keyword evidence="3" id="KW-1185">Reference proteome</keyword>
<name>A0ABS1AQV7_BURVI</name>
<reference evidence="2 3" key="1">
    <citation type="submission" date="2020-11" db="EMBL/GenBank/DDBJ databases">
        <title>Enhanced detection system for hospital associated transmission using whole genome sequencing surveillance.</title>
        <authorList>
            <person name="Harrison L.H."/>
            <person name="Van Tyne D."/>
            <person name="Marsh J.W."/>
            <person name="Griffith M.P."/>
            <person name="Snyder D.J."/>
            <person name="Cooper V.S."/>
            <person name="Mustapha M."/>
        </authorList>
    </citation>
    <scope>NUCLEOTIDE SEQUENCE [LARGE SCALE GENOMIC DNA]</scope>
    <source>
        <strain evidence="2 3">BC00020</strain>
    </source>
</reference>
<dbReference type="EMBL" id="JADVKH010000008">
    <property type="protein sequence ID" value="MBJ9686530.1"/>
    <property type="molecule type" value="Genomic_DNA"/>
</dbReference>
<accession>A0ABS1AQV7</accession>
<comment type="caution">
    <text evidence="2">The sequence shown here is derived from an EMBL/GenBank/DDBJ whole genome shotgun (WGS) entry which is preliminary data.</text>
</comment>
<organism evidence="2 3">
    <name type="scientific">Burkholderia vietnamiensis</name>
    <dbReference type="NCBI Taxonomy" id="60552"/>
    <lineage>
        <taxon>Bacteria</taxon>
        <taxon>Pseudomonadati</taxon>
        <taxon>Pseudomonadota</taxon>
        <taxon>Betaproteobacteria</taxon>
        <taxon>Burkholderiales</taxon>
        <taxon>Burkholderiaceae</taxon>
        <taxon>Burkholderia</taxon>
        <taxon>Burkholderia cepacia complex</taxon>
    </lineage>
</organism>
<dbReference type="RefSeq" id="WP_200091038.1">
    <property type="nucleotide sequence ID" value="NZ_JADVKH010000008.1"/>
</dbReference>
<evidence type="ECO:0000313" key="3">
    <source>
        <dbReference type="Proteomes" id="UP000808215"/>
    </source>
</evidence>
<proteinExistence type="predicted"/>
<evidence type="ECO:0000313" key="2">
    <source>
        <dbReference type="EMBL" id="MBJ9686530.1"/>
    </source>
</evidence>